<evidence type="ECO:0000259" key="8">
    <source>
        <dbReference type="Pfam" id="PF01757"/>
    </source>
</evidence>
<feature type="transmembrane region" description="Helical" evidence="7">
    <location>
        <begin position="101"/>
        <end position="119"/>
    </location>
</feature>
<dbReference type="InterPro" id="IPR002656">
    <property type="entry name" value="Acyl_transf_3_dom"/>
</dbReference>
<dbReference type="GO" id="GO:0009246">
    <property type="term" value="P:enterobacterial common antigen biosynthetic process"/>
    <property type="evidence" value="ECO:0007669"/>
    <property type="project" value="TreeGrafter"/>
</dbReference>
<dbReference type="PANTHER" id="PTHR40074:SF2">
    <property type="entry name" value="O-ACETYLTRANSFERASE WECH"/>
    <property type="match status" value="1"/>
</dbReference>
<name>A0A161LCX0_9BACT</name>
<feature type="transmembrane region" description="Helical" evidence="7">
    <location>
        <begin position="273"/>
        <end position="291"/>
    </location>
</feature>
<feature type="domain" description="Acyltransferase 3" evidence="8">
    <location>
        <begin position="28"/>
        <end position="358"/>
    </location>
</feature>
<comment type="similarity">
    <text evidence="2">Belongs to the acyltransferase 3 family.</text>
</comment>
<feature type="transmembrane region" description="Helical" evidence="7">
    <location>
        <begin position="241"/>
        <end position="261"/>
    </location>
</feature>
<feature type="transmembrane region" description="Helical" evidence="7">
    <location>
        <begin position="181"/>
        <end position="199"/>
    </location>
</feature>
<keyword evidence="9" id="KW-0012">Acyltransferase</keyword>
<evidence type="ECO:0000313" key="9">
    <source>
        <dbReference type="EMBL" id="GAT61825.1"/>
    </source>
</evidence>
<keyword evidence="6 7" id="KW-0472">Membrane</keyword>
<sequence>MLLYVVSLQYENHVHTNCQMQSKPQNIQWLDSLRVLATIGVIIIHESTPVVKMSYAANMGNWWVGNIFDSAVRFAVPLFLMLSGATMLGKEYDLRTFYKKRFTRVLLPFLFWMVAYWIYRWMVLPSSKQPDTFSSVFLWAVKLLGNEGISKHFWYVYMILFFYLLFPFISRGVRSLKDKGVLWLIIGWALLSFSSRKLPVNFYGWTDHYPARLLGYLQYSGYLVLGYYLTKFSINNKSQRVVAAVLLVVSVVIASVSTWYFSRQSHHLDLDMYGNVTFNTMLQVIALFLLVKDTTIKNPVLLWIQRLISNYSYGVYLSHIMVIGIFFQYDIFWTMGHPAWTLPVLTLLTLMVSLLIIFVLRKLPYGKYISG</sequence>
<feature type="transmembrane region" description="Helical" evidence="7">
    <location>
        <begin position="71"/>
        <end position="89"/>
    </location>
</feature>
<keyword evidence="3" id="KW-1003">Cell membrane</keyword>
<evidence type="ECO:0000256" key="1">
    <source>
        <dbReference type="ARBA" id="ARBA00004651"/>
    </source>
</evidence>
<evidence type="ECO:0000256" key="4">
    <source>
        <dbReference type="ARBA" id="ARBA00022692"/>
    </source>
</evidence>
<proteinExistence type="inferred from homology"/>
<dbReference type="GO" id="GO:0016413">
    <property type="term" value="F:O-acetyltransferase activity"/>
    <property type="evidence" value="ECO:0007669"/>
    <property type="project" value="TreeGrafter"/>
</dbReference>
<reference evidence="10" key="1">
    <citation type="submission" date="2016-04" db="EMBL/GenBank/DDBJ databases">
        <title>Draft genome sequence of Paludibacter jiangxiensis strain NM7.</title>
        <authorList>
            <person name="Qiu Y."/>
            <person name="Matsuura N."/>
            <person name="Ohashi A."/>
            <person name="Tourlousse M.D."/>
            <person name="Sekiguchi Y."/>
        </authorList>
    </citation>
    <scope>NUCLEOTIDE SEQUENCE [LARGE SCALE GENOMIC DNA]</scope>
    <source>
        <strain evidence="10">NM7</strain>
    </source>
</reference>
<keyword evidence="9" id="KW-0808">Transferase</keyword>
<feature type="transmembrane region" description="Helical" evidence="7">
    <location>
        <begin position="341"/>
        <end position="360"/>
    </location>
</feature>
<dbReference type="GO" id="GO:0005886">
    <property type="term" value="C:plasma membrane"/>
    <property type="evidence" value="ECO:0007669"/>
    <property type="project" value="UniProtKB-SubCell"/>
</dbReference>
<protein>
    <submittedName>
        <fullName evidence="9">Surface polysaccharide O-acyltransferase</fullName>
    </submittedName>
</protein>
<dbReference type="AlphaFoldDB" id="A0A161LCX0"/>
<gene>
    <name evidence="9" type="ORF">PJIAN_1410</name>
</gene>
<dbReference type="STRING" id="681398.PJIAN_1410"/>
<keyword evidence="5 7" id="KW-1133">Transmembrane helix</keyword>
<comment type="caution">
    <text evidence="9">The sequence shown here is derived from an EMBL/GenBank/DDBJ whole genome shotgun (WGS) entry which is preliminary data.</text>
</comment>
<dbReference type="EMBL" id="BDCR01000001">
    <property type="protein sequence ID" value="GAT61825.1"/>
    <property type="molecule type" value="Genomic_DNA"/>
</dbReference>
<dbReference type="Proteomes" id="UP000076586">
    <property type="component" value="Unassembled WGS sequence"/>
</dbReference>
<dbReference type="Pfam" id="PF01757">
    <property type="entry name" value="Acyl_transf_3"/>
    <property type="match status" value="1"/>
</dbReference>
<feature type="transmembrane region" description="Helical" evidence="7">
    <location>
        <begin position="211"/>
        <end position="229"/>
    </location>
</feature>
<keyword evidence="10" id="KW-1185">Reference proteome</keyword>
<evidence type="ECO:0000256" key="5">
    <source>
        <dbReference type="ARBA" id="ARBA00022989"/>
    </source>
</evidence>
<comment type="subcellular location">
    <subcellularLocation>
        <location evidence="1">Cell membrane</location>
        <topology evidence="1">Multi-pass membrane protein</topology>
    </subcellularLocation>
</comment>
<evidence type="ECO:0000313" key="10">
    <source>
        <dbReference type="Proteomes" id="UP000076586"/>
    </source>
</evidence>
<keyword evidence="4 7" id="KW-0812">Transmembrane</keyword>
<feature type="transmembrane region" description="Helical" evidence="7">
    <location>
        <begin position="152"/>
        <end position="169"/>
    </location>
</feature>
<evidence type="ECO:0000256" key="3">
    <source>
        <dbReference type="ARBA" id="ARBA00022475"/>
    </source>
</evidence>
<evidence type="ECO:0000256" key="7">
    <source>
        <dbReference type="SAM" id="Phobius"/>
    </source>
</evidence>
<reference evidence="10" key="2">
    <citation type="journal article" date="2017" name="Genome Announc.">
        <title>Draft genome sequence of Paludibacter jiangxiensis NM7(T), a propionate-producing fermentative bacterium.</title>
        <authorList>
            <person name="Qiu Y.-L."/>
            <person name="Tourlousse D.M."/>
            <person name="Matsuura N."/>
            <person name="Ohashi A."/>
            <person name="Sekiguchi Y."/>
        </authorList>
    </citation>
    <scope>NUCLEOTIDE SEQUENCE [LARGE SCALE GENOMIC DNA]</scope>
    <source>
        <strain evidence="10">NM7</strain>
    </source>
</reference>
<dbReference type="PANTHER" id="PTHR40074">
    <property type="entry name" value="O-ACETYLTRANSFERASE WECH"/>
    <property type="match status" value="1"/>
</dbReference>
<accession>A0A161LCX0</accession>
<evidence type="ECO:0000256" key="2">
    <source>
        <dbReference type="ARBA" id="ARBA00007400"/>
    </source>
</evidence>
<dbReference type="OrthoDB" id="9810469at2"/>
<organism evidence="9 10">
    <name type="scientific">Paludibacter jiangxiensis</name>
    <dbReference type="NCBI Taxonomy" id="681398"/>
    <lineage>
        <taxon>Bacteria</taxon>
        <taxon>Pseudomonadati</taxon>
        <taxon>Bacteroidota</taxon>
        <taxon>Bacteroidia</taxon>
        <taxon>Bacteroidales</taxon>
        <taxon>Paludibacteraceae</taxon>
        <taxon>Paludibacter</taxon>
    </lineage>
</organism>
<evidence type="ECO:0000256" key="6">
    <source>
        <dbReference type="ARBA" id="ARBA00023136"/>
    </source>
</evidence>
<feature type="transmembrane region" description="Helical" evidence="7">
    <location>
        <begin position="311"/>
        <end position="329"/>
    </location>
</feature>